<dbReference type="Proteomes" id="UP001652542">
    <property type="component" value="Unassembled WGS sequence"/>
</dbReference>
<accession>A0ABT2ZHV5</accession>
<dbReference type="EMBL" id="JAOWKY010000007">
    <property type="protein sequence ID" value="MCV2870607.1"/>
    <property type="molecule type" value="Genomic_DNA"/>
</dbReference>
<evidence type="ECO:0000259" key="2">
    <source>
        <dbReference type="Pfam" id="PF00350"/>
    </source>
</evidence>
<dbReference type="RefSeq" id="WP_263736286.1">
    <property type="nucleotide sequence ID" value="NZ_JAOWKY010000007.1"/>
</dbReference>
<proteinExistence type="predicted"/>
<feature type="domain" description="Dynamin N-terminal" evidence="2">
    <location>
        <begin position="14"/>
        <end position="143"/>
    </location>
</feature>
<dbReference type="InterPro" id="IPR045063">
    <property type="entry name" value="Dynamin_N"/>
</dbReference>
<dbReference type="Pfam" id="PF00350">
    <property type="entry name" value="Dynamin_N"/>
    <property type="match status" value="1"/>
</dbReference>
<reference evidence="3 4" key="1">
    <citation type="submission" date="2022-10" db="EMBL/GenBank/DDBJ databases">
        <title>Defluviimonas sp. nov., isolated from ocean surface water.</title>
        <authorList>
            <person name="He W."/>
            <person name="Wang L."/>
            <person name="Zhang D.-F."/>
        </authorList>
    </citation>
    <scope>NUCLEOTIDE SEQUENCE [LARGE SCALE GENOMIC DNA]</scope>
    <source>
        <strain evidence="3 4">WL0002</strain>
    </source>
</reference>
<sequence>MTRLESWASRKPCIALMGEFSAGKTTLTNLLVGEDVLPTRVTATQLPPVWMSYGEPQAWYVDTEGHRHDLGFEDLHTVPVDGVRYIRLFCKGRVLETIDLIDTPGISDPNIPKTVWEMAVGYVNAVLWCTHSTQAWRESERSAWESLPERLRENSVLLATRSDKLLPADKARVARRLKREAGEMFRSIIMFSAMDAIRAASEDDAQDLWVESGGEELLTALQDIAHDIIETRMGMLSRYAVISSETVQPSRVRPGRAVRPVRLEREESATRERLSRDNAASMRSQVIEGAESATPEVDTSEVLHLNFVQRVVPGEADAGGVFSLNEHLEDDVADTAELVPAVADEAPDEAEDASAPMVEQAVETEIGQDLDAEAGDQELEASADVQELPAEPVDEPLTDADTAQMEAVSVPEGDADFLGDGEGGEPVSTSVTLLWREVLASEPEARSVKDVLALFEKFLLAVDRAEGIEPDAERAEDTGLRKLG</sequence>
<organism evidence="3 4">
    <name type="scientific">Albidovulum marisflavi</name>
    <dbReference type="NCBI Taxonomy" id="2984159"/>
    <lineage>
        <taxon>Bacteria</taxon>
        <taxon>Pseudomonadati</taxon>
        <taxon>Pseudomonadota</taxon>
        <taxon>Alphaproteobacteria</taxon>
        <taxon>Rhodobacterales</taxon>
        <taxon>Paracoccaceae</taxon>
        <taxon>Albidovulum</taxon>
    </lineage>
</organism>
<feature type="compositionally biased region" description="Basic and acidic residues" evidence="1">
    <location>
        <begin position="263"/>
        <end position="276"/>
    </location>
</feature>
<keyword evidence="4" id="KW-1185">Reference proteome</keyword>
<evidence type="ECO:0000256" key="1">
    <source>
        <dbReference type="SAM" id="MobiDB-lite"/>
    </source>
</evidence>
<name>A0ABT2ZHV5_9RHOB</name>
<gene>
    <name evidence="3" type="ORF">OEW28_18500</name>
</gene>
<dbReference type="Gene3D" id="3.40.50.300">
    <property type="entry name" value="P-loop containing nucleotide triphosphate hydrolases"/>
    <property type="match status" value="1"/>
</dbReference>
<feature type="region of interest" description="Disordered" evidence="1">
    <location>
        <begin position="263"/>
        <end position="297"/>
    </location>
</feature>
<evidence type="ECO:0000313" key="3">
    <source>
        <dbReference type="EMBL" id="MCV2870607.1"/>
    </source>
</evidence>
<evidence type="ECO:0000313" key="4">
    <source>
        <dbReference type="Proteomes" id="UP001652542"/>
    </source>
</evidence>
<comment type="caution">
    <text evidence="3">The sequence shown here is derived from an EMBL/GenBank/DDBJ whole genome shotgun (WGS) entry which is preliminary data.</text>
</comment>
<dbReference type="SUPFAM" id="SSF52540">
    <property type="entry name" value="P-loop containing nucleoside triphosphate hydrolases"/>
    <property type="match status" value="1"/>
</dbReference>
<dbReference type="InterPro" id="IPR027417">
    <property type="entry name" value="P-loop_NTPase"/>
</dbReference>
<protein>
    <submittedName>
        <fullName evidence="3">Dynamin family protein</fullName>
    </submittedName>
</protein>